<comment type="caution">
    <text evidence="6">The sequence shown here is derived from an EMBL/GenBank/DDBJ whole genome shotgun (WGS) entry which is preliminary data.</text>
</comment>
<evidence type="ECO:0000256" key="2">
    <source>
        <dbReference type="ARBA" id="ARBA00023015"/>
    </source>
</evidence>
<dbReference type="InterPro" id="IPR005119">
    <property type="entry name" value="LysR_subst-bd"/>
</dbReference>
<dbReference type="Proteomes" id="UP000623776">
    <property type="component" value="Unassembled WGS sequence"/>
</dbReference>
<evidence type="ECO:0000256" key="3">
    <source>
        <dbReference type="ARBA" id="ARBA00023125"/>
    </source>
</evidence>
<comment type="similarity">
    <text evidence="1">Belongs to the LysR transcriptional regulatory family.</text>
</comment>
<dbReference type="InterPro" id="IPR036390">
    <property type="entry name" value="WH_DNA-bd_sf"/>
</dbReference>
<gene>
    <name evidence="6" type="ORF">GCM10007157_32240</name>
</gene>
<dbReference type="PROSITE" id="PS50931">
    <property type="entry name" value="HTH_LYSR"/>
    <property type="match status" value="1"/>
</dbReference>
<dbReference type="InterPro" id="IPR000847">
    <property type="entry name" value="LysR_HTH_N"/>
</dbReference>
<dbReference type="InterPro" id="IPR036388">
    <property type="entry name" value="WH-like_DNA-bd_sf"/>
</dbReference>
<name>A0A8H9LYP1_9GAMM</name>
<dbReference type="AlphaFoldDB" id="A0A8H9LYP1"/>
<keyword evidence="3" id="KW-0238">DNA-binding</keyword>
<evidence type="ECO:0000256" key="1">
    <source>
        <dbReference type="ARBA" id="ARBA00009437"/>
    </source>
</evidence>
<dbReference type="Pfam" id="PF03466">
    <property type="entry name" value="LysR_substrate"/>
    <property type="match status" value="1"/>
</dbReference>
<dbReference type="GO" id="GO:0043565">
    <property type="term" value="F:sequence-specific DNA binding"/>
    <property type="evidence" value="ECO:0007669"/>
    <property type="project" value="TreeGrafter"/>
</dbReference>
<dbReference type="EMBL" id="BMXN01000028">
    <property type="protein sequence ID" value="GGW38769.1"/>
    <property type="molecule type" value="Genomic_DNA"/>
</dbReference>
<keyword evidence="4" id="KW-0804">Transcription</keyword>
<protein>
    <submittedName>
        <fullName evidence="6">Transcriptional regulator</fullName>
    </submittedName>
</protein>
<dbReference type="SUPFAM" id="SSF53850">
    <property type="entry name" value="Periplasmic binding protein-like II"/>
    <property type="match status" value="1"/>
</dbReference>
<dbReference type="PRINTS" id="PR00039">
    <property type="entry name" value="HTHLYSR"/>
</dbReference>
<reference evidence="7" key="1">
    <citation type="journal article" date="2019" name="Int. J. Syst. Evol. Microbiol.">
        <title>The Global Catalogue of Microorganisms (GCM) 10K type strain sequencing project: providing services to taxonomists for standard genome sequencing and annotation.</title>
        <authorList>
            <consortium name="The Broad Institute Genomics Platform"/>
            <consortium name="The Broad Institute Genome Sequencing Center for Infectious Disease"/>
            <person name="Wu L."/>
            <person name="Ma J."/>
        </authorList>
    </citation>
    <scope>NUCLEOTIDE SEQUENCE [LARGE SCALE GENOMIC DNA]</scope>
    <source>
        <strain evidence="7">KCTC 22154</strain>
    </source>
</reference>
<dbReference type="SUPFAM" id="SSF46785">
    <property type="entry name" value="Winged helix' DNA-binding domain"/>
    <property type="match status" value="1"/>
</dbReference>
<dbReference type="Gene3D" id="1.10.10.10">
    <property type="entry name" value="Winged helix-like DNA-binding domain superfamily/Winged helix DNA-binding domain"/>
    <property type="match status" value="1"/>
</dbReference>
<evidence type="ECO:0000256" key="4">
    <source>
        <dbReference type="ARBA" id="ARBA00023163"/>
    </source>
</evidence>
<sequence>MGFLTVIPLSDACPGAPAFTMRNLPSITAMQCFEAAARHMSFTRAADELNLTQSAVSKQVAQLETTLEHKLFRRVRRSLLLTPEGAIFLSDVRKVLTQIEMSTQAIMTYSGHSEVLNIATLPSFGSRWLANKLPSFMAAHPGISLAFHDRVEDFDLEQENIDIALLYGHGSWPNLACHKLADDLMVAVASPAWLAQHPIHSLDDLTQRPLLHLSTRPDAWHHWFASQHVMTERSYHGTRFETFPMLVRTAMAGGGVALVPHFTVDEELESQRLALAWPYQLLSRNAYYLVYPEHLGELAKVRRFVEHVVPFGEG</sequence>
<feature type="domain" description="HTH lysR-type" evidence="5">
    <location>
        <begin position="25"/>
        <end position="82"/>
    </location>
</feature>
<dbReference type="GO" id="GO:0006351">
    <property type="term" value="P:DNA-templated transcription"/>
    <property type="evidence" value="ECO:0007669"/>
    <property type="project" value="TreeGrafter"/>
</dbReference>
<evidence type="ECO:0000313" key="6">
    <source>
        <dbReference type="EMBL" id="GGW38769.1"/>
    </source>
</evidence>
<organism evidence="6 7">
    <name type="scientific">Vreelandella hamiltonii</name>
    <dbReference type="NCBI Taxonomy" id="502829"/>
    <lineage>
        <taxon>Bacteria</taxon>
        <taxon>Pseudomonadati</taxon>
        <taxon>Pseudomonadota</taxon>
        <taxon>Gammaproteobacteria</taxon>
        <taxon>Oceanospirillales</taxon>
        <taxon>Halomonadaceae</taxon>
        <taxon>Vreelandella</taxon>
    </lineage>
</organism>
<dbReference type="InterPro" id="IPR058163">
    <property type="entry name" value="LysR-type_TF_proteobact-type"/>
</dbReference>
<proteinExistence type="inferred from homology"/>
<dbReference type="PANTHER" id="PTHR30537:SF26">
    <property type="entry name" value="GLYCINE CLEAVAGE SYSTEM TRANSCRIPTIONAL ACTIVATOR"/>
    <property type="match status" value="1"/>
</dbReference>
<keyword evidence="7" id="KW-1185">Reference proteome</keyword>
<dbReference type="PANTHER" id="PTHR30537">
    <property type="entry name" value="HTH-TYPE TRANSCRIPTIONAL REGULATOR"/>
    <property type="match status" value="1"/>
</dbReference>
<evidence type="ECO:0000259" key="5">
    <source>
        <dbReference type="PROSITE" id="PS50931"/>
    </source>
</evidence>
<dbReference type="Gene3D" id="3.40.190.10">
    <property type="entry name" value="Periplasmic binding protein-like II"/>
    <property type="match status" value="2"/>
</dbReference>
<dbReference type="Pfam" id="PF00126">
    <property type="entry name" value="HTH_1"/>
    <property type="match status" value="1"/>
</dbReference>
<dbReference type="FunFam" id="1.10.10.10:FF:000038">
    <property type="entry name" value="Glycine cleavage system transcriptional activator"/>
    <property type="match status" value="1"/>
</dbReference>
<keyword evidence="2" id="KW-0805">Transcription regulation</keyword>
<dbReference type="GO" id="GO:0003700">
    <property type="term" value="F:DNA-binding transcription factor activity"/>
    <property type="evidence" value="ECO:0007669"/>
    <property type="project" value="InterPro"/>
</dbReference>
<accession>A0A8H9LYP1</accession>
<evidence type="ECO:0000313" key="7">
    <source>
        <dbReference type="Proteomes" id="UP000623776"/>
    </source>
</evidence>